<name>A0A2Z6R0G4_9GLOM</name>
<accession>A0A2Z6R0G4</accession>
<gene>
    <name evidence="4" type="ORF">RclHR1_12590007</name>
</gene>
<sequence>MDQLVSLSGHHLLTWEEVKIDNKNNYKGPKPKWFTHIEDHYTLSNHRRLITPLQDIIVHNYNVTHLSIPKQPSDGNIYHPRSQFIAFWNNNCSKAMADLVLGKTVEQYNTYATSITFFQHYIPVSINLAHNSHNSLMPNSSHHAIYPCPGCHIREPNYRLGYKYTCIGSVRTSLCNIIKATPYNHDWVRKFNVTYLPKTSLLLNKPLHLIRLTSYNDYLNLFSSTPTLHNTSNYNISSSNNSYSSISSSFDFDFSFISKCLLVSPFYIEQFKNSLITFNSYRSFNFFTDGSLSHLGTPECRYGFGWIQVAPNTPRLQFQGCSCFSPSSTRAEIFSILTVLLSVPSNSSCVINTDSQNCITTFYNFINEHRTLSIRQQLKINNYDLWYTIRELVFQKLLVVTLVKVKAHDGMAENDIADNLAKAGALGYDPILINPRFITSQLATIIWNGMAPITSNVRKFCNIPTAAAEFTRLINSSSYAPITNSILANLIDWDFTSKWIRHNPLDSPTSRKLSAIQAHKVKSATFQLPTLDKRQLFYPALYLKLSLLCPTCGQEQDTNDHIGRCVHSMNALFDILLKHYTTLINTCNSLPRDCLINNDFIDYITSYKFFPRPSDNPADFITDKHRLLIHNFFPKSLTTLVSSLIPRQVKIRNKVLFDLFSAIQHDIYNDIWIIHARNLHDFEKSVLNITKRDKKSYRSNFRSNKRRTTNAHKRTHHTAFPILNNNNHVTDVANSSHRASQNSRHSTFDPFNTIENFNPLARFNQDMFIRYTSCNFLHLGSWHMHRARDDILDIDFFSFPFYKYFYNNSFFGSGFLGKGSSFIRTIRQFFNMQRTNSPVEKTLPYKKRTLRSTTKSEIINVTNKTKKSDNYTSVTDESIAKDTYSVEEEGENSDDTIKPNCQNKRNKTKEDQSKDVNMQESTHPISSEQDVFEVSVNETLQILHKETSNSNQPIQQMLNDSMHRPNNNTTSSPNNEGQSHDQGKIPYATNKKTEDQQQTNPNKDTIMLDTNDDFTSYGGQVNHTVFTFLKSFKAYENNLEGVTFYKFDEETVNQEIAKHLEKIDKRTIKLVDIEANFPTDTIIKVFQRVYGPIEKVQEIFKRPFTRQPPNTAPNGNPNNARNHQQRRNNNKPTKKQLLLTFKNQSSADNIFGNDIWYKTIDHINIRILPANQTSEEYIKRTECSYKITGIPLNATSQDLKPLLTKIGTSSCSFTTPPRRQSFKTVYAYAPKAKFINTYTKFNVFNTMIYVFPSLHNKSCTICSNPSHEYQSCDLRADNNTTPTQHFKKSLINRNTNTKIALNTDITKKFKYLLNGNFTTYHRNTSLKQQFHLTSTPHTKANNFAMKQLPMEMNHWDNPMDEIKSEITALKTSLKEAHNKINTLEQENKNLKNQLAKLQTDILNNHKVTIAIKEQNSRVEIKQDQILEQLNSLFQQLGGNEQDNKSIMDDMSDNASQSNYEYSDDTHITRTVYNDRDIVFHEENLDLPP</sequence>
<feature type="compositionally biased region" description="Low complexity" evidence="2">
    <location>
        <begin position="965"/>
        <end position="975"/>
    </location>
</feature>
<dbReference type="EMBL" id="BEXD01000290">
    <property type="protein sequence ID" value="GBB86126.1"/>
    <property type="molecule type" value="Genomic_DNA"/>
</dbReference>
<dbReference type="InterPro" id="IPR002156">
    <property type="entry name" value="RNaseH_domain"/>
</dbReference>
<feature type="region of interest" description="Disordered" evidence="2">
    <location>
        <begin position="882"/>
        <end position="932"/>
    </location>
</feature>
<dbReference type="InterPro" id="IPR036397">
    <property type="entry name" value="RNaseH_sf"/>
</dbReference>
<proteinExistence type="predicted"/>
<feature type="region of interest" description="Disordered" evidence="2">
    <location>
        <begin position="958"/>
        <end position="1006"/>
    </location>
</feature>
<feature type="domain" description="RNase H type-1" evidence="3">
    <location>
        <begin position="280"/>
        <end position="426"/>
    </location>
</feature>
<protein>
    <recommendedName>
        <fullName evidence="3">RNase H type-1 domain-containing protein</fullName>
    </recommendedName>
</protein>
<dbReference type="Pfam" id="PF00075">
    <property type="entry name" value="RNase_H"/>
    <property type="match status" value="1"/>
</dbReference>
<feature type="compositionally biased region" description="Polar residues" evidence="2">
    <location>
        <begin position="915"/>
        <end position="929"/>
    </location>
</feature>
<dbReference type="STRING" id="94130.A0A2Z6R0G4"/>
<comment type="caution">
    <text evidence="4">The sequence shown here is derived from an EMBL/GenBank/DDBJ whole genome shotgun (WGS) entry which is preliminary data.</text>
</comment>
<feature type="compositionally biased region" description="Low complexity" evidence="2">
    <location>
        <begin position="1108"/>
        <end position="1122"/>
    </location>
</feature>
<dbReference type="PROSITE" id="PS50879">
    <property type="entry name" value="RNASE_H_1"/>
    <property type="match status" value="1"/>
</dbReference>
<dbReference type="Gene3D" id="3.30.420.10">
    <property type="entry name" value="Ribonuclease H-like superfamily/Ribonuclease H"/>
    <property type="match status" value="1"/>
</dbReference>
<evidence type="ECO:0000256" key="1">
    <source>
        <dbReference type="SAM" id="Coils"/>
    </source>
</evidence>
<dbReference type="SUPFAM" id="SSF53098">
    <property type="entry name" value="Ribonuclease H-like"/>
    <property type="match status" value="1"/>
</dbReference>
<feature type="region of interest" description="Disordered" evidence="2">
    <location>
        <begin position="1102"/>
        <end position="1129"/>
    </location>
</feature>
<feature type="coiled-coil region" evidence="1">
    <location>
        <begin position="1359"/>
        <end position="1400"/>
    </location>
</feature>
<dbReference type="GO" id="GO:0004523">
    <property type="term" value="F:RNA-DNA hybrid ribonuclease activity"/>
    <property type="evidence" value="ECO:0007669"/>
    <property type="project" value="InterPro"/>
</dbReference>
<dbReference type="InterPro" id="IPR012337">
    <property type="entry name" value="RNaseH-like_sf"/>
</dbReference>
<evidence type="ECO:0000259" key="3">
    <source>
        <dbReference type="PROSITE" id="PS50879"/>
    </source>
</evidence>
<organism evidence="4 5">
    <name type="scientific">Rhizophagus clarus</name>
    <dbReference type="NCBI Taxonomy" id="94130"/>
    <lineage>
        <taxon>Eukaryota</taxon>
        <taxon>Fungi</taxon>
        <taxon>Fungi incertae sedis</taxon>
        <taxon>Mucoromycota</taxon>
        <taxon>Glomeromycotina</taxon>
        <taxon>Glomeromycetes</taxon>
        <taxon>Glomerales</taxon>
        <taxon>Glomeraceae</taxon>
        <taxon>Rhizophagus</taxon>
    </lineage>
</organism>
<reference evidence="4 5" key="1">
    <citation type="submission" date="2017-11" db="EMBL/GenBank/DDBJ databases">
        <title>The genome of Rhizophagus clarus HR1 reveals common genetic basis of auxotrophy among arbuscular mycorrhizal fungi.</title>
        <authorList>
            <person name="Kobayashi Y."/>
        </authorList>
    </citation>
    <scope>NUCLEOTIDE SEQUENCE [LARGE SCALE GENOMIC DNA]</scope>
    <source>
        <strain evidence="4 5">HR1</strain>
    </source>
</reference>
<dbReference type="GO" id="GO:0003676">
    <property type="term" value="F:nucleic acid binding"/>
    <property type="evidence" value="ECO:0007669"/>
    <property type="project" value="InterPro"/>
</dbReference>
<evidence type="ECO:0000313" key="4">
    <source>
        <dbReference type="EMBL" id="GBB86126.1"/>
    </source>
</evidence>
<feature type="compositionally biased region" description="Acidic residues" evidence="2">
    <location>
        <begin position="885"/>
        <end position="894"/>
    </location>
</feature>
<keyword evidence="5" id="KW-1185">Reference proteome</keyword>
<evidence type="ECO:0000256" key="2">
    <source>
        <dbReference type="SAM" id="MobiDB-lite"/>
    </source>
</evidence>
<dbReference type="Proteomes" id="UP000247702">
    <property type="component" value="Unassembled WGS sequence"/>
</dbReference>
<feature type="region of interest" description="Disordered" evidence="2">
    <location>
        <begin position="1440"/>
        <end position="1459"/>
    </location>
</feature>
<evidence type="ECO:0000313" key="5">
    <source>
        <dbReference type="Proteomes" id="UP000247702"/>
    </source>
</evidence>
<keyword evidence="1" id="KW-0175">Coiled coil</keyword>